<name>A0ABD3HAZ3_9MARC</name>
<dbReference type="Proteomes" id="UP001633002">
    <property type="component" value="Unassembled WGS sequence"/>
</dbReference>
<keyword evidence="3" id="KW-1185">Reference proteome</keyword>
<feature type="compositionally biased region" description="Polar residues" evidence="1">
    <location>
        <begin position="92"/>
        <end position="127"/>
    </location>
</feature>
<protein>
    <submittedName>
        <fullName evidence="2">Uncharacterized protein</fullName>
    </submittedName>
</protein>
<dbReference type="AlphaFoldDB" id="A0ABD3HAZ3"/>
<dbReference type="EMBL" id="JBJQOH010000004">
    <property type="protein sequence ID" value="KAL3687550.1"/>
    <property type="molecule type" value="Genomic_DNA"/>
</dbReference>
<comment type="caution">
    <text evidence="2">The sequence shown here is derived from an EMBL/GenBank/DDBJ whole genome shotgun (WGS) entry which is preliminary data.</text>
</comment>
<organism evidence="2 3">
    <name type="scientific">Riccia sorocarpa</name>
    <dbReference type="NCBI Taxonomy" id="122646"/>
    <lineage>
        <taxon>Eukaryota</taxon>
        <taxon>Viridiplantae</taxon>
        <taxon>Streptophyta</taxon>
        <taxon>Embryophyta</taxon>
        <taxon>Marchantiophyta</taxon>
        <taxon>Marchantiopsida</taxon>
        <taxon>Marchantiidae</taxon>
        <taxon>Marchantiales</taxon>
        <taxon>Ricciaceae</taxon>
        <taxon>Riccia</taxon>
    </lineage>
</organism>
<evidence type="ECO:0000313" key="3">
    <source>
        <dbReference type="Proteomes" id="UP001633002"/>
    </source>
</evidence>
<feature type="region of interest" description="Disordered" evidence="1">
    <location>
        <begin position="1"/>
        <end position="34"/>
    </location>
</feature>
<reference evidence="2 3" key="1">
    <citation type="submission" date="2024-09" db="EMBL/GenBank/DDBJ databases">
        <title>Chromosome-scale assembly of Riccia sorocarpa.</title>
        <authorList>
            <person name="Paukszto L."/>
        </authorList>
    </citation>
    <scope>NUCLEOTIDE SEQUENCE [LARGE SCALE GENOMIC DNA]</scope>
    <source>
        <strain evidence="2">LP-2024</strain>
        <tissue evidence="2">Aerial parts of the thallus</tissue>
    </source>
</reference>
<proteinExistence type="predicted"/>
<sequence length="254" mass="28073">MKHMAEPLEEGSRGSQPASIEGPRESVQTVRFGADTGIQASSQYLHQNEGIIIPTDPLGQKELLEALNANKEGTRSTHLESPNPRKLKRNPHQSVNVRQLSTQGQVTHSTASVRQQQTPSSSTQAGNTDEVVRSKLRNSDGGGQHQPPKTYAQATDPAGSTPPVDNADPPIRSSQKNRKYVRDAMIQMPQPEIRADQMKIKKKILNKDVERVRKKKLQSLDNKSCQENKALVLFTGNSTQMPDTVCLAYSRYSI</sequence>
<feature type="compositionally biased region" description="Basic and acidic residues" evidence="1">
    <location>
        <begin position="1"/>
        <end position="12"/>
    </location>
</feature>
<gene>
    <name evidence="2" type="ORF">R1sor_013859</name>
</gene>
<evidence type="ECO:0000313" key="2">
    <source>
        <dbReference type="EMBL" id="KAL3687550.1"/>
    </source>
</evidence>
<evidence type="ECO:0000256" key="1">
    <source>
        <dbReference type="SAM" id="MobiDB-lite"/>
    </source>
</evidence>
<accession>A0ABD3HAZ3</accession>
<feature type="region of interest" description="Disordered" evidence="1">
    <location>
        <begin position="66"/>
        <end position="178"/>
    </location>
</feature>